<dbReference type="Pfam" id="PF20684">
    <property type="entry name" value="Fung_rhodopsin"/>
    <property type="match status" value="1"/>
</dbReference>
<evidence type="ECO:0000256" key="1">
    <source>
        <dbReference type="ARBA" id="ARBA00004141"/>
    </source>
</evidence>
<dbReference type="InterPro" id="IPR049326">
    <property type="entry name" value="Rhodopsin_dom_fungi"/>
</dbReference>
<evidence type="ECO:0000256" key="5">
    <source>
        <dbReference type="ARBA" id="ARBA00038359"/>
    </source>
</evidence>
<evidence type="ECO:0000256" key="3">
    <source>
        <dbReference type="ARBA" id="ARBA00022989"/>
    </source>
</evidence>
<evidence type="ECO:0000313" key="10">
    <source>
        <dbReference type="Proteomes" id="UP000801428"/>
    </source>
</evidence>
<keyword evidence="3 7" id="KW-1133">Transmembrane helix</keyword>
<dbReference type="OrthoDB" id="5429740at2759"/>
<dbReference type="EMBL" id="SWKU01000020">
    <property type="protein sequence ID" value="KAF2998207.1"/>
    <property type="molecule type" value="Genomic_DNA"/>
</dbReference>
<comment type="similarity">
    <text evidence="5">Belongs to the SAT4 family.</text>
</comment>
<keyword evidence="10" id="KW-1185">Reference proteome</keyword>
<reference evidence="9" key="1">
    <citation type="submission" date="2019-04" db="EMBL/GenBank/DDBJ databases">
        <title>Sequencing of skin fungus with MAO and IRED activity.</title>
        <authorList>
            <person name="Marsaioli A.J."/>
            <person name="Bonatto J.M.C."/>
            <person name="Reis Junior O."/>
        </authorList>
    </citation>
    <scope>NUCLEOTIDE SEQUENCE</scope>
    <source>
        <strain evidence="9">30M1</strain>
    </source>
</reference>
<accession>A0A9P4T8U0</accession>
<evidence type="ECO:0000256" key="2">
    <source>
        <dbReference type="ARBA" id="ARBA00022692"/>
    </source>
</evidence>
<dbReference type="InterPro" id="IPR052337">
    <property type="entry name" value="SAT4-like"/>
</dbReference>
<proteinExistence type="inferred from homology"/>
<feature type="compositionally biased region" description="Low complexity" evidence="6">
    <location>
        <begin position="337"/>
        <end position="367"/>
    </location>
</feature>
<organism evidence="9 10">
    <name type="scientific">Curvularia kusanoi</name>
    <name type="common">Cochliobolus kusanoi</name>
    <dbReference type="NCBI Taxonomy" id="90978"/>
    <lineage>
        <taxon>Eukaryota</taxon>
        <taxon>Fungi</taxon>
        <taxon>Dikarya</taxon>
        <taxon>Ascomycota</taxon>
        <taxon>Pezizomycotina</taxon>
        <taxon>Dothideomycetes</taxon>
        <taxon>Pleosporomycetidae</taxon>
        <taxon>Pleosporales</taxon>
        <taxon>Pleosporineae</taxon>
        <taxon>Pleosporaceae</taxon>
        <taxon>Curvularia</taxon>
    </lineage>
</organism>
<name>A0A9P4T8U0_CURKU</name>
<gene>
    <name evidence="9" type="ORF">E8E13_004936</name>
</gene>
<keyword evidence="4 7" id="KW-0472">Membrane</keyword>
<dbReference type="AlphaFoldDB" id="A0A9P4T8U0"/>
<comment type="caution">
    <text evidence="9">The sequence shown here is derived from an EMBL/GenBank/DDBJ whole genome shotgun (WGS) entry which is preliminary data.</text>
</comment>
<sequence length="401" mass="44929">MVTSRKYILTILCVFCASSGLIKISILLFYRRLSARVVSNAFRWTTYITIGFIASSSIAFTIVPLVGCNPVSAFWDQVNVIKLLQGYEYHCFDEGADIFSASVVSAVQDFITAVLPTFLYWDLRIPIRQKIALFGIFAIGYGVAVLGALRAYYSWQIYFETYDVTWVAWDQLLVTLLELHLGCFCANAPTLKVFFKHFFHERLTSSIKKSPASSRQDQLGTQSSKGSAGVLKDSISFFFSKGMSTHSKDGYISESHGDVTVDVHGDIQVQKDFHLDDTPASHILPEPEPTHRGLRESVDTTDMRYYDDIEMGNFTTGRNSQVSSVYAHTVDTEAALSMPQTPRSPRSMRSSMSSQQRSRSPRAAAQPDWPIPATISEEKPEDSNSASLHPPAQRPHWQSWT</sequence>
<evidence type="ECO:0000256" key="4">
    <source>
        <dbReference type="ARBA" id="ARBA00023136"/>
    </source>
</evidence>
<dbReference type="GO" id="GO:0016020">
    <property type="term" value="C:membrane"/>
    <property type="evidence" value="ECO:0007669"/>
    <property type="project" value="UniProtKB-SubCell"/>
</dbReference>
<dbReference type="PANTHER" id="PTHR33048">
    <property type="entry name" value="PTH11-LIKE INTEGRAL MEMBRANE PROTEIN (AFU_ORTHOLOGUE AFUA_5G11245)"/>
    <property type="match status" value="1"/>
</dbReference>
<feature type="compositionally biased region" description="Polar residues" evidence="6">
    <location>
        <begin position="209"/>
        <end position="226"/>
    </location>
</feature>
<evidence type="ECO:0000259" key="8">
    <source>
        <dbReference type="Pfam" id="PF20684"/>
    </source>
</evidence>
<feature type="region of interest" description="Disordered" evidence="6">
    <location>
        <begin position="333"/>
        <end position="401"/>
    </location>
</feature>
<dbReference type="Proteomes" id="UP000801428">
    <property type="component" value="Unassembled WGS sequence"/>
</dbReference>
<evidence type="ECO:0000313" key="9">
    <source>
        <dbReference type="EMBL" id="KAF2998207.1"/>
    </source>
</evidence>
<keyword evidence="2 7" id="KW-0812">Transmembrane</keyword>
<feature type="region of interest" description="Disordered" evidence="6">
    <location>
        <begin position="209"/>
        <end position="228"/>
    </location>
</feature>
<feature type="transmembrane region" description="Helical" evidence="7">
    <location>
        <begin position="6"/>
        <end position="30"/>
    </location>
</feature>
<dbReference type="PANTHER" id="PTHR33048:SF129">
    <property type="entry name" value="INTEGRAL MEMBRANE PROTEIN-RELATED"/>
    <property type="match status" value="1"/>
</dbReference>
<evidence type="ECO:0000256" key="7">
    <source>
        <dbReference type="SAM" id="Phobius"/>
    </source>
</evidence>
<feature type="domain" description="Rhodopsin" evidence="8">
    <location>
        <begin position="13"/>
        <end position="196"/>
    </location>
</feature>
<feature type="transmembrane region" description="Helical" evidence="7">
    <location>
        <begin position="131"/>
        <end position="153"/>
    </location>
</feature>
<feature type="transmembrane region" description="Helical" evidence="7">
    <location>
        <begin position="42"/>
        <end position="66"/>
    </location>
</feature>
<protein>
    <recommendedName>
        <fullName evidence="8">Rhodopsin domain-containing protein</fullName>
    </recommendedName>
</protein>
<comment type="subcellular location">
    <subcellularLocation>
        <location evidence="1">Membrane</location>
        <topology evidence="1">Multi-pass membrane protein</topology>
    </subcellularLocation>
</comment>
<evidence type="ECO:0000256" key="6">
    <source>
        <dbReference type="SAM" id="MobiDB-lite"/>
    </source>
</evidence>